<feature type="transmembrane region" description="Helical" evidence="1">
    <location>
        <begin position="73"/>
        <end position="95"/>
    </location>
</feature>
<name>A0AAV7GXU0_DENCH</name>
<feature type="transmembrane region" description="Helical" evidence="1">
    <location>
        <begin position="43"/>
        <end position="67"/>
    </location>
</feature>
<dbReference type="AlphaFoldDB" id="A0AAV7GXU0"/>
<evidence type="ECO:0000313" key="2">
    <source>
        <dbReference type="EMBL" id="KAH0460614.1"/>
    </source>
</evidence>
<protein>
    <submittedName>
        <fullName evidence="2">Uncharacterized protein</fullName>
    </submittedName>
</protein>
<sequence length="113" mass="12926">MRYRLLTLLRHCLILSLSILFVCPNATTLIKKEIAFGRIFKSFLLHFLIHYVSLIGSWTSFVAILYIGNFLFFLLFLSICSSTFGVICKSIYAVFDAKVLDKIPKGSSKDKKH</sequence>
<organism evidence="2 3">
    <name type="scientific">Dendrobium chrysotoxum</name>
    <name type="common">Orchid</name>
    <dbReference type="NCBI Taxonomy" id="161865"/>
    <lineage>
        <taxon>Eukaryota</taxon>
        <taxon>Viridiplantae</taxon>
        <taxon>Streptophyta</taxon>
        <taxon>Embryophyta</taxon>
        <taxon>Tracheophyta</taxon>
        <taxon>Spermatophyta</taxon>
        <taxon>Magnoliopsida</taxon>
        <taxon>Liliopsida</taxon>
        <taxon>Asparagales</taxon>
        <taxon>Orchidaceae</taxon>
        <taxon>Epidendroideae</taxon>
        <taxon>Malaxideae</taxon>
        <taxon>Dendrobiinae</taxon>
        <taxon>Dendrobium</taxon>
    </lineage>
</organism>
<evidence type="ECO:0000256" key="1">
    <source>
        <dbReference type="SAM" id="Phobius"/>
    </source>
</evidence>
<reference evidence="2 3" key="1">
    <citation type="journal article" date="2021" name="Hortic Res">
        <title>Chromosome-scale assembly of the Dendrobium chrysotoxum genome enhances the understanding of orchid evolution.</title>
        <authorList>
            <person name="Zhang Y."/>
            <person name="Zhang G.Q."/>
            <person name="Zhang D."/>
            <person name="Liu X.D."/>
            <person name="Xu X.Y."/>
            <person name="Sun W.H."/>
            <person name="Yu X."/>
            <person name="Zhu X."/>
            <person name="Wang Z.W."/>
            <person name="Zhao X."/>
            <person name="Zhong W.Y."/>
            <person name="Chen H."/>
            <person name="Yin W.L."/>
            <person name="Huang T."/>
            <person name="Niu S.C."/>
            <person name="Liu Z.J."/>
        </authorList>
    </citation>
    <scope>NUCLEOTIDE SEQUENCE [LARGE SCALE GENOMIC DNA]</scope>
    <source>
        <strain evidence="2">Lindl</strain>
    </source>
</reference>
<accession>A0AAV7GXU0</accession>
<dbReference type="EMBL" id="JAGFBR010000010">
    <property type="protein sequence ID" value="KAH0460614.1"/>
    <property type="molecule type" value="Genomic_DNA"/>
</dbReference>
<evidence type="ECO:0000313" key="3">
    <source>
        <dbReference type="Proteomes" id="UP000775213"/>
    </source>
</evidence>
<comment type="caution">
    <text evidence="2">The sequence shown here is derived from an EMBL/GenBank/DDBJ whole genome shotgun (WGS) entry which is preliminary data.</text>
</comment>
<proteinExistence type="predicted"/>
<keyword evidence="1" id="KW-0472">Membrane</keyword>
<keyword evidence="3" id="KW-1185">Reference proteome</keyword>
<keyword evidence="1" id="KW-1133">Transmembrane helix</keyword>
<feature type="transmembrane region" description="Helical" evidence="1">
    <location>
        <begin position="6"/>
        <end position="23"/>
    </location>
</feature>
<keyword evidence="1" id="KW-0812">Transmembrane</keyword>
<gene>
    <name evidence="2" type="ORF">IEQ34_011277</name>
</gene>
<dbReference type="Proteomes" id="UP000775213">
    <property type="component" value="Unassembled WGS sequence"/>
</dbReference>